<sequence>MLTTKSRAQGNSVVVTLPINGKEKPKVDETYLVFYEDDGSIILIPKIEDPFEDDLPTGVYYHDDEWSDVNDPHLT</sequence>
<protein>
    <submittedName>
        <fullName evidence="1">Type II toxin-antitoxin system PemI/MazE family antitoxin</fullName>
    </submittedName>
</protein>
<comment type="caution">
    <text evidence="1">The sequence shown here is derived from an EMBL/GenBank/DDBJ whole genome shotgun (WGS) entry which is preliminary data.</text>
</comment>
<dbReference type="Proteomes" id="UP001595969">
    <property type="component" value="Unassembled WGS sequence"/>
</dbReference>
<gene>
    <name evidence="1" type="primary">mazE</name>
    <name evidence="1" type="synonym">pemI</name>
    <name evidence="1" type="ORF">ACFO5I_04365</name>
</gene>
<reference evidence="2" key="1">
    <citation type="journal article" date="2019" name="Int. J. Syst. Evol. Microbiol.">
        <title>The Global Catalogue of Microorganisms (GCM) 10K type strain sequencing project: providing services to taxonomists for standard genome sequencing and annotation.</title>
        <authorList>
            <consortium name="The Broad Institute Genomics Platform"/>
            <consortium name="The Broad Institute Genome Sequencing Center for Infectious Disease"/>
            <person name="Wu L."/>
            <person name="Ma J."/>
        </authorList>
    </citation>
    <scope>NUCLEOTIDE SEQUENCE [LARGE SCALE GENOMIC DNA]</scope>
    <source>
        <strain evidence="2">CGMCC 1.19032</strain>
    </source>
</reference>
<dbReference type="RefSeq" id="WP_204655193.1">
    <property type="nucleotide sequence ID" value="NZ_JAFBFD010000069.1"/>
</dbReference>
<organism evidence="1 2">
    <name type="scientific">Enterococcus lemanii</name>
    <dbReference type="NCBI Taxonomy" id="1159752"/>
    <lineage>
        <taxon>Bacteria</taxon>
        <taxon>Bacillati</taxon>
        <taxon>Bacillota</taxon>
        <taxon>Bacilli</taxon>
        <taxon>Lactobacillales</taxon>
        <taxon>Enterococcaceae</taxon>
        <taxon>Enterococcus</taxon>
    </lineage>
</organism>
<dbReference type="EMBL" id="JBHSGS010000023">
    <property type="protein sequence ID" value="MFC4718961.1"/>
    <property type="molecule type" value="Genomic_DNA"/>
</dbReference>
<keyword evidence="2" id="KW-1185">Reference proteome</keyword>
<dbReference type="NCBIfam" id="NF047400">
    <property type="entry name" value="MazE_PemI_antitoxin"/>
    <property type="match status" value="1"/>
</dbReference>
<evidence type="ECO:0000313" key="1">
    <source>
        <dbReference type="EMBL" id="MFC4718961.1"/>
    </source>
</evidence>
<name>A0ABV9MUZ2_9ENTE</name>
<accession>A0ABV9MUZ2</accession>
<proteinExistence type="predicted"/>
<evidence type="ECO:0000313" key="2">
    <source>
        <dbReference type="Proteomes" id="UP001595969"/>
    </source>
</evidence>